<feature type="transmembrane region" description="Helical" evidence="8">
    <location>
        <begin position="356"/>
        <end position="375"/>
    </location>
</feature>
<evidence type="ECO:0000313" key="10">
    <source>
        <dbReference type="Proteomes" id="UP000614490"/>
    </source>
</evidence>
<dbReference type="Proteomes" id="UP000614490">
    <property type="component" value="Unassembled WGS sequence"/>
</dbReference>
<dbReference type="InterPro" id="IPR001734">
    <property type="entry name" value="Na/solute_symporter"/>
</dbReference>
<evidence type="ECO:0000256" key="3">
    <source>
        <dbReference type="ARBA" id="ARBA00022448"/>
    </source>
</evidence>
<comment type="similarity">
    <text evidence="2 7">Belongs to the sodium:solute symporter (SSF) (TC 2.A.21) family.</text>
</comment>
<dbReference type="GO" id="GO:0005886">
    <property type="term" value="C:plasma membrane"/>
    <property type="evidence" value="ECO:0007669"/>
    <property type="project" value="TreeGrafter"/>
</dbReference>
<sequence>MGNLLPILISSIVVVGLSAAFSLFIGMKKKGNEQWAVGGRSLPVYVVVGTQFATAMGGGMLVAHVGIGYSSGWSTLTYGLIIGAGLLVLVFISRWLREQGFTTLPDVIRKIYGEHPVLTSITAFMTIIVPFGWVATQLVAFGTLLEEITGLNSSVLMFFLALVSLVYILPAGLTSIAWTDFVFGVGMLIMSIVSIFMVLDIAGGMNAVSTQVPSSSWSFPDGLGAVGGVTIILWSLSILPGTLTNQMYYQRIYASKNTKNVKISLISTAVVILLVEVWAAIMGMSIRSINPGLSNPEQAAGWFLTQVPTWFLALYASFIIATIMSTVNSGVQSVVVNLTRDIYQNYINPSVNEKKLLNLSRVLSVVVISVAYLMATQFSGALNWLVATYAYSAGALLAPIFVGYALRNKSFLTMQGGVASMIFGLLGTGVAHAMNTTIPYVIFGLVLSVVALVVVSFMTSDKNRVSHEEREIPTRKVSSR</sequence>
<feature type="transmembrane region" description="Helical" evidence="8">
    <location>
        <begin position="418"/>
        <end position="434"/>
    </location>
</feature>
<feature type="transmembrane region" description="Helical" evidence="8">
    <location>
        <begin position="440"/>
        <end position="460"/>
    </location>
</feature>
<feature type="transmembrane region" description="Helical" evidence="8">
    <location>
        <begin position="263"/>
        <end position="289"/>
    </location>
</feature>
<evidence type="ECO:0000256" key="8">
    <source>
        <dbReference type="SAM" id="Phobius"/>
    </source>
</evidence>
<evidence type="ECO:0000313" key="9">
    <source>
        <dbReference type="EMBL" id="MBH0231532.1"/>
    </source>
</evidence>
<comment type="caution">
    <text evidence="9">The sequence shown here is derived from an EMBL/GenBank/DDBJ whole genome shotgun (WGS) entry which is preliminary data.</text>
</comment>
<dbReference type="RefSeq" id="WP_197318150.1">
    <property type="nucleotide sequence ID" value="NZ_JADZSC010000003.1"/>
</dbReference>
<feature type="transmembrane region" description="Helical" evidence="8">
    <location>
        <begin position="222"/>
        <end position="243"/>
    </location>
</feature>
<protein>
    <submittedName>
        <fullName evidence="9">Sodium:solute symporter family protein</fullName>
    </submittedName>
</protein>
<feature type="transmembrane region" description="Helical" evidence="8">
    <location>
        <begin position="45"/>
        <end position="69"/>
    </location>
</feature>
<keyword evidence="3" id="KW-0813">Transport</keyword>
<feature type="transmembrane region" description="Helical" evidence="8">
    <location>
        <begin position="148"/>
        <end position="169"/>
    </location>
</feature>
<feature type="transmembrane region" description="Helical" evidence="8">
    <location>
        <begin position="6"/>
        <end position="25"/>
    </location>
</feature>
<comment type="subcellular location">
    <subcellularLocation>
        <location evidence="1">Membrane</location>
        <topology evidence="1">Multi-pass membrane protein</topology>
    </subcellularLocation>
</comment>
<dbReference type="CDD" id="cd10322">
    <property type="entry name" value="SLC5sbd"/>
    <property type="match status" value="1"/>
</dbReference>
<gene>
    <name evidence="9" type="ORF">H0267_15000</name>
</gene>
<dbReference type="AlphaFoldDB" id="A0A931HX91"/>
<proteinExistence type="inferred from homology"/>
<dbReference type="EMBL" id="JADZSC010000003">
    <property type="protein sequence ID" value="MBH0231532.1"/>
    <property type="molecule type" value="Genomic_DNA"/>
</dbReference>
<feature type="transmembrane region" description="Helical" evidence="8">
    <location>
        <begin position="75"/>
        <end position="96"/>
    </location>
</feature>
<accession>A0A931HX91</accession>
<keyword evidence="6 8" id="KW-0472">Membrane</keyword>
<dbReference type="PROSITE" id="PS50283">
    <property type="entry name" value="NA_SOLUT_SYMP_3"/>
    <property type="match status" value="1"/>
</dbReference>
<dbReference type="InterPro" id="IPR050277">
    <property type="entry name" value="Sodium:Solute_Symporter"/>
</dbReference>
<evidence type="ECO:0000256" key="5">
    <source>
        <dbReference type="ARBA" id="ARBA00022989"/>
    </source>
</evidence>
<organism evidence="9 10">
    <name type="scientific">Halobacillus yeomjeoni</name>
    <dbReference type="NCBI Taxonomy" id="311194"/>
    <lineage>
        <taxon>Bacteria</taxon>
        <taxon>Bacillati</taxon>
        <taxon>Bacillota</taxon>
        <taxon>Bacilli</taxon>
        <taxon>Bacillales</taxon>
        <taxon>Bacillaceae</taxon>
        <taxon>Halobacillus</taxon>
    </lineage>
</organism>
<feature type="transmembrane region" description="Helical" evidence="8">
    <location>
        <begin position="181"/>
        <end position="202"/>
    </location>
</feature>
<keyword evidence="5 8" id="KW-1133">Transmembrane helix</keyword>
<evidence type="ECO:0000256" key="1">
    <source>
        <dbReference type="ARBA" id="ARBA00004141"/>
    </source>
</evidence>
<dbReference type="Pfam" id="PF00474">
    <property type="entry name" value="SSF"/>
    <property type="match status" value="1"/>
</dbReference>
<dbReference type="GO" id="GO:0022857">
    <property type="term" value="F:transmembrane transporter activity"/>
    <property type="evidence" value="ECO:0007669"/>
    <property type="project" value="InterPro"/>
</dbReference>
<feature type="transmembrane region" description="Helical" evidence="8">
    <location>
        <begin position="309"/>
        <end position="335"/>
    </location>
</feature>
<evidence type="ECO:0000256" key="6">
    <source>
        <dbReference type="ARBA" id="ARBA00023136"/>
    </source>
</evidence>
<dbReference type="InterPro" id="IPR038377">
    <property type="entry name" value="Na/Glc_symporter_sf"/>
</dbReference>
<dbReference type="PANTHER" id="PTHR48086">
    <property type="entry name" value="SODIUM/PROLINE SYMPORTER-RELATED"/>
    <property type="match status" value="1"/>
</dbReference>
<evidence type="ECO:0000256" key="4">
    <source>
        <dbReference type="ARBA" id="ARBA00022692"/>
    </source>
</evidence>
<feature type="transmembrane region" description="Helical" evidence="8">
    <location>
        <begin position="117"/>
        <end position="136"/>
    </location>
</feature>
<dbReference type="Gene3D" id="1.20.1730.10">
    <property type="entry name" value="Sodium/glucose cotransporter"/>
    <property type="match status" value="1"/>
</dbReference>
<feature type="transmembrane region" description="Helical" evidence="8">
    <location>
        <begin position="381"/>
        <end position="406"/>
    </location>
</feature>
<keyword evidence="4 8" id="KW-0812">Transmembrane</keyword>
<dbReference type="PANTHER" id="PTHR48086:SF7">
    <property type="entry name" value="SODIUM-SOLUTE SYMPORTER-RELATED"/>
    <property type="match status" value="1"/>
</dbReference>
<evidence type="ECO:0000256" key="7">
    <source>
        <dbReference type="RuleBase" id="RU362091"/>
    </source>
</evidence>
<reference evidence="9 10" key="1">
    <citation type="journal article" date="2005" name="Int. J. Syst. Evol. Microbiol.">
        <title>Halobacillus yeomjeoni sp. nov., isolated from a marine solar saltern in Korea.</title>
        <authorList>
            <person name="Yoon J.H."/>
            <person name="Kang S.J."/>
            <person name="Lee C.H."/>
            <person name="Oh H.W."/>
            <person name="Oh T.K."/>
        </authorList>
    </citation>
    <scope>NUCLEOTIDE SEQUENCE [LARGE SCALE GENOMIC DNA]</scope>
    <source>
        <strain evidence="9 10">KCTC 3957</strain>
    </source>
</reference>
<evidence type="ECO:0000256" key="2">
    <source>
        <dbReference type="ARBA" id="ARBA00006434"/>
    </source>
</evidence>
<name>A0A931HX91_9BACI</name>
<keyword evidence="10" id="KW-1185">Reference proteome</keyword>